<dbReference type="SUPFAM" id="SSF52540">
    <property type="entry name" value="P-loop containing nucleoside triphosphate hydrolases"/>
    <property type="match status" value="1"/>
</dbReference>
<dbReference type="GO" id="GO:0033202">
    <property type="term" value="C:DNA helicase complex"/>
    <property type="evidence" value="ECO:0007669"/>
    <property type="project" value="TreeGrafter"/>
</dbReference>
<keyword evidence="6 12" id="KW-0067">ATP-binding</keyword>
<evidence type="ECO:0000256" key="12">
    <source>
        <dbReference type="PROSITE-ProRule" id="PRU00560"/>
    </source>
</evidence>
<dbReference type="PROSITE" id="PS51217">
    <property type="entry name" value="UVRD_HELICASE_CTER"/>
    <property type="match status" value="1"/>
</dbReference>
<dbReference type="InterPro" id="IPR000212">
    <property type="entry name" value="DNA_helicase_UvrD/REP"/>
</dbReference>
<dbReference type="InterPro" id="IPR012337">
    <property type="entry name" value="RNaseH-like_sf"/>
</dbReference>
<comment type="catalytic activity">
    <reaction evidence="11">
        <text>ATP + H2O = ADP + phosphate + H(+)</text>
        <dbReference type="Rhea" id="RHEA:13065"/>
        <dbReference type="ChEBI" id="CHEBI:15377"/>
        <dbReference type="ChEBI" id="CHEBI:15378"/>
        <dbReference type="ChEBI" id="CHEBI:30616"/>
        <dbReference type="ChEBI" id="CHEBI:43474"/>
        <dbReference type="ChEBI" id="CHEBI:456216"/>
        <dbReference type="EC" id="5.6.2.4"/>
    </reaction>
</comment>
<dbReference type="CDD" id="cd06127">
    <property type="entry name" value="DEDDh"/>
    <property type="match status" value="1"/>
</dbReference>
<dbReference type="InParanoid" id="B2A7J4"/>
<dbReference type="AlphaFoldDB" id="B2A7J4"/>
<evidence type="ECO:0000256" key="11">
    <source>
        <dbReference type="ARBA" id="ARBA00048988"/>
    </source>
</evidence>
<evidence type="ECO:0000256" key="2">
    <source>
        <dbReference type="ARBA" id="ARBA00022741"/>
    </source>
</evidence>
<evidence type="ECO:0000256" key="9">
    <source>
        <dbReference type="ARBA" id="ARBA00034617"/>
    </source>
</evidence>
<gene>
    <name evidence="15" type="ordered locus">Nther_2137</name>
</gene>
<dbReference type="NCBIfam" id="TIGR00573">
    <property type="entry name" value="dnaq"/>
    <property type="match status" value="1"/>
</dbReference>
<dbReference type="GO" id="GO:0043138">
    <property type="term" value="F:3'-5' DNA helicase activity"/>
    <property type="evidence" value="ECO:0007669"/>
    <property type="project" value="UniProtKB-EC"/>
</dbReference>
<dbReference type="GO" id="GO:0005524">
    <property type="term" value="F:ATP binding"/>
    <property type="evidence" value="ECO:0007669"/>
    <property type="project" value="UniProtKB-UniRule"/>
</dbReference>
<dbReference type="Pfam" id="PF00929">
    <property type="entry name" value="RNase_T"/>
    <property type="match status" value="1"/>
</dbReference>
<keyword evidence="5" id="KW-0540">Nuclease</keyword>
<reference evidence="15 16" key="2">
    <citation type="journal article" date="2011" name="J. Bacteriol.">
        <title>Complete genome sequence of the anaerobic, halophilic alkalithermophile Natranaerobius thermophilus JW/NM-WN-LF.</title>
        <authorList>
            <person name="Zhao B."/>
            <person name="Mesbah N.M."/>
            <person name="Dalin E."/>
            <person name="Goodwin L."/>
            <person name="Nolan M."/>
            <person name="Pitluck S."/>
            <person name="Chertkov O."/>
            <person name="Brettin T.S."/>
            <person name="Han J."/>
            <person name="Larimer F.W."/>
            <person name="Land M.L."/>
            <person name="Hauser L."/>
            <person name="Kyrpides N."/>
            <person name="Wiegel J."/>
        </authorList>
    </citation>
    <scope>NUCLEOTIDE SEQUENCE [LARGE SCALE GENOMIC DNA]</scope>
    <source>
        <strain evidence="16">ATCC BAA-1301 / DSM 18059 / JW/NM-WN-LF</strain>
    </source>
</reference>
<keyword evidence="5" id="KW-0269">Exonuclease</keyword>
<dbReference type="RefSeq" id="WP_012448558.1">
    <property type="nucleotide sequence ID" value="NC_010718.1"/>
</dbReference>
<dbReference type="SUPFAM" id="SSF53098">
    <property type="entry name" value="Ribonuclease H-like"/>
    <property type="match status" value="1"/>
</dbReference>
<dbReference type="Proteomes" id="UP000001683">
    <property type="component" value="Chromosome"/>
</dbReference>
<evidence type="ECO:0000256" key="10">
    <source>
        <dbReference type="ARBA" id="ARBA00034808"/>
    </source>
</evidence>
<evidence type="ECO:0000256" key="4">
    <source>
        <dbReference type="ARBA" id="ARBA00022806"/>
    </source>
</evidence>
<dbReference type="Pfam" id="PF13361">
    <property type="entry name" value="UvrD_C"/>
    <property type="match status" value="1"/>
</dbReference>
<dbReference type="EC" id="5.6.2.4" evidence="10"/>
<comment type="similarity">
    <text evidence="1">Belongs to the helicase family. UvrD subfamily.</text>
</comment>
<dbReference type="EMBL" id="CP001034">
    <property type="protein sequence ID" value="ACB85703.1"/>
    <property type="molecule type" value="Genomic_DNA"/>
</dbReference>
<keyword evidence="4 12" id="KW-0347">Helicase</keyword>
<dbReference type="PANTHER" id="PTHR11070:SF2">
    <property type="entry name" value="ATP-DEPENDENT DNA HELICASE SRS2"/>
    <property type="match status" value="1"/>
</dbReference>
<reference evidence="15 16" key="1">
    <citation type="submission" date="2008-04" db="EMBL/GenBank/DDBJ databases">
        <title>Complete sequence of chromosome of Natranaerobius thermophilus JW/NM-WN-LF.</title>
        <authorList>
            <consortium name="US DOE Joint Genome Institute"/>
            <person name="Copeland A."/>
            <person name="Lucas S."/>
            <person name="Lapidus A."/>
            <person name="Glavina del Rio T."/>
            <person name="Dalin E."/>
            <person name="Tice H."/>
            <person name="Bruce D."/>
            <person name="Goodwin L."/>
            <person name="Pitluck S."/>
            <person name="Chertkov O."/>
            <person name="Brettin T."/>
            <person name="Detter J.C."/>
            <person name="Han C."/>
            <person name="Kuske C.R."/>
            <person name="Schmutz J."/>
            <person name="Larimer F."/>
            <person name="Land M."/>
            <person name="Hauser L."/>
            <person name="Kyrpides N."/>
            <person name="Lykidis A."/>
            <person name="Mesbah N.M."/>
            <person name="Wiegel J."/>
        </authorList>
    </citation>
    <scope>NUCLEOTIDE SEQUENCE [LARGE SCALE GENOMIC DNA]</scope>
    <source>
        <strain evidence="16">ATCC BAA-1301 / DSM 18059 / JW/NM-WN-LF</strain>
    </source>
</reference>
<dbReference type="GO" id="GO:0004527">
    <property type="term" value="F:exonuclease activity"/>
    <property type="evidence" value="ECO:0007669"/>
    <property type="project" value="UniProtKB-KW"/>
</dbReference>
<dbReference type="FunFam" id="3.30.420.10:FF:000045">
    <property type="entry name" value="3'-5' exonuclease DinG"/>
    <property type="match status" value="1"/>
</dbReference>
<dbReference type="Gene3D" id="3.40.50.300">
    <property type="entry name" value="P-loop containing nucleotide triphosphate hydrolases"/>
    <property type="match status" value="2"/>
</dbReference>
<keyword evidence="16" id="KW-1185">Reference proteome</keyword>
<evidence type="ECO:0000256" key="1">
    <source>
        <dbReference type="ARBA" id="ARBA00009922"/>
    </source>
</evidence>
<proteinExistence type="inferred from homology"/>
<dbReference type="GO" id="GO:0003677">
    <property type="term" value="F:DNA binding"/>
    <property type="evidence" value="ECO:0007669"/>
    <property type="project" value="UniProtKB-KW"/>
</dbReference>
<dbReference type="InterPro" id="IPR027417">
    <property type="entry name" value="P-loop_NTPase"/>
</dbReference>
<dbReference type="InterPro" id="IPR036397">
    <property type="entry name" value="RNaseH_sf"/>
</dbReference>
<evidence type="ECO:0000259" key="14">
    <source>
        <dbReference type="PROSITE" id="PS51217"/>
    </source>
</evidence>
<dbReference type="STRING" id="457570.Nther_2137"/>
<keyword evidence="8" id="KW-0413">Isomerase</keyword>
<dbReference type="CDD" id="cd17932">
    <property type="entry name" value="DEXQc_UvrD"/>
    <property type="match status" value="1"/>
</dbReference>
<dbReference type="InterPro" id="IPR013520">
    <property type="entry name" value="Ribonucl_H"/>
</dbReference>
<keyword evidence="3 12" id="KW-0378">Hydrolase</keyword>
<dbReference type="Gene3D" id="3.30.420.10">
    <property type="entry name" value="Ribonuclease H-like superfamily/Ribonuclease H"/>
    <property type="match status" value="1"/>
</dbReference>
<dbReference type="GO" id="GO:0005829">
    <property type="term" value="C:cytosol"/>
    <property type="evidence" value="ECO:0007669"/>
    <property type="project" value="TreeGrafter"/>
</dbReference>
<protein>
    <recommendedName>
        <fullName evidence="10">DNA 3'-5' helicase</fullName>
        <ecNumber evidence="10">5.6.2.4</ecNumber>
    </recommendedName>
</protein>
<dbReference type="Gene3D" id="3.30.160.800">
    <property type="match status" value="1"/>
</dbReference>
<feature type="domain" description="UvrD-like helicase ATP-binding" evidence="13">
    <location>
        <begin position="14"/>
        <end position="321"/>
    </location>
</feature>
<feature type="binding site" evidence="12">
    <location>
        <begin position="35"/>
        <end position="42"/>
    </location>
    <ligand>
        <name>ATP</name>
        <dbReference type="ChEBI" id="CHEBI:30616"/>
    </ligand>
</feature>
<organism evidence="15 16">
    <name type="scientific">Natranaerobius thermophilus (strain ATCC BAA-1301 / DSM 18059 / JW/NM-WN-LF)</name>
    <dbReference type="NCBI Taxonomy" id="457570"/>
    <lineage>
        <taxon>Bacteria</taxon>
        <taxon>Bacillati</taxon>
        <taxon>Bacillota</taxon>
        <taxon>Clostridia</taxon>
        <taxon>Natranaerobiales</taxon>
        <taxon>Natranaerobiaceae</taxon>
        <taxon>Natranaerobius</taxon>
    </lineage>
</organism>
<dbReference type="Gene3D" id="1.10.10.160">
    <property type="match status" value="1"/>
</dbReference>
<name>B2A7J4_NATTJ</name>
<dbReference type="GO" id="GO:0016887">
    <property type="term" value="F:ATP hydrolysis activity"/>
    <property type="evidence" value="ECO:0007669"/>
    <property type="project" value="RHEA"/>
</dbReference>
<dbReference type="Gene3D" id="1.10.486.10">
    <property type="entry name" value="PCRA, domain 4"/>
    <property type="match status" value="2"/>
</dbReference>
<feature type="domain" description="UvrD-like helicase C-terminal" evidence="14">
    <location>
        <begin position="322"/>
        <end position="781"/>
    </location>
</feature>
<accession>B2A7J4</accession>
<evidence type="ECO:0000256" key="5">
    <source>
        <dbReference type="ARBA" id="ARBA00022839"/>
    </source>
</evidence>
<dbReference type="KEGG" id="nth:Nther_2137"/>
<keyword evidence="7" id="KW-0238">DNA-binding</keyword>
<evidence type="ECO:0000256" key="6">
    <source>
        <dbReference type="ARBA" id="ARBA00022840"/>
    </source>
</evidence>
<dbReference type="PANTHER" id="PTHR11070">
    <property type="entry name" value="UVRD / RECB / PCRA DNA HELICASE FAMILY MEMBER"/>
    <property type="match status" value="1"/>
</dbReference>
<sequence length="864" mass="99805">MISHLNYHVEELFRKLNDSQKQAVNQIEGSLLVTAPVGTGKTSVISLRAANAIVNGFDPNKILCLTFTNRAAREMKERIIQDLGPRAQNTTIKTFHALCAEIIRIESDILGIPADFNIFDEEDAKTILNDVIKTKDFQIASTDAKRFINFMMNYIARVKAANVDVEKINVNNPLGEQDKMDQLFRERLSEAYFKNTSKDQDFKHKEIFREYNRLLSENHALDFSDLIFYVDRLFSERTDAKTRWQDKFEFVQVDEVQDTSYQEYGIISELSQKHKNLSLFGDIQQTVYEWRGSAPNQVMENFKSEFSPVTEINLNVNYRSTRNILRACYCVASKYKGDSLDIWPEAQVEGEKTGIIKGAHRQQEVELIADQIFRLVREQGFKFQDIALLTRTNQVNHLISQELAKNQIPHFTVDSYKFFRRSEIKDAMAYLRLLFNKHDSNSLRRILQKPARGIGEKTIETLLNIPSDVGLKLVDFANTSTLKYRDPFARLVNKFEQNKLVVFDVETTGLDTTKDEIIELAALKAGKDGVVDEFHEYLRNSKPVGESFQVHGISDQVLLEQGKPPEKSLASFTNFIDDCDLVGHNVNYDITMVENQCKKLLNQDLELHGYDTVDISRRYFPRLEKYNLESLCEDLQISSKPTHRAMDDVEATFELLQILLEKIKPGIEKRKEYVNSYGDKFANLAIALNSWRRKTLTMRPPELLSHVIQESGLADYWKKDKQRINNLKELVSIFDYFDDETLSPNMSLKNILEYVSLGSDSDRHVLDQDKVALLTVHQAKGLEFDAVFIASADDNNFPYFRNKKLGNIDEEHRLFYVAMTRAKQALFISWASKDEHSFNQAISRFAKLIPKKYLNFIKSDYDKH</sequence>
<dbReference type="InterPro" id="IPR006054">
    <property type="entry name" value="DnaQ"/>
</dbReference>
<comment type="catalytic activity">
    <reaction evidence="9">
        <text>Couples ATP hydrolysis with the unwinding of duplex DNA by translocating in the 3'-5' direction.</text>
        <dbReference type="EC" id="5.6.2.4"/>
    </reaction>
</comment>
<dbReference type="InterPro" id="IPR014017">
    <property type="entry name" value="DNA_helicase_UvrD-like_C"/>
</dbReference>
<dbReference type="HOGENOM" id="CLU_004585_5_10_9"/>
<keyword evidence="2 12" id="KW-0547">Nucleotide-binding</keyword>
<dbReference type="OrthoDB" id="9810135at2"/>
<evidence type="ECO:0000256" key="7">
    <source>
        <dbReference type="ARBA" id="ARBA00023125"/>
    </source>
</evidence>
<evidence type="ECO:0000256" key="8">
    <source>
        <dbReference type="ARBA" id="ARBA00023235"/>
    </source>
</evidence>
<dbReference type="GO" id="GO:0006260">
    <property type="term" value="P:DNA replication"/>
    <property type="evidence" value="ECO:0007669"/>
    <property type="project" value="InterPro"/>
</dbReference>
<dbReference type="eggNOG" id="COG0210">
    <property type="taxonomic scope" value="Bacteria"/>
</dbReference>
<dbReference type="GO" id="GO:0000725">
    <property type="term" value="P:recombinational repair"/>
    <property type="evidence" value="ECO:0007669"/>
    <property type="project" value="TreeGrafter"/>
</dbReference>
<dbReference type="Pfam" id="PF00580">
    <property type="entry name" value="UvrD-helicase"/>
    <property type="match status" value="1"/>
</dbReference>
<evidence type="ECO:0000313" key="16">
    <source>
        <dbReference type="Proteomes" id="UP000001683"/>
    </source>
</evidence>
<dbReference type="SMART" id="SM00479">
    <property type="entry name" value="EXOIII"/>
    <property type="match status" value="1"/>
</dbReference>
<evidence type="ECO:0000259" key="13">
    <source>
        <dbReference type="PROSITE" id="PS51198"/>
    </source>
</evidence>
<dbReference type="InterPro" id="IPR014016">
    <property type="entry name" value="UvrD-like_ATP-bd"/>
</dbReference>
<evidence type="ECO:0000313" key="15">
    <source>
        <dbReference type="EMBL" id="ACB85703.1"/>
    </source>
</evidence>
<dbReference type="InterPro" id="IPR013986">
    <property type="entry name" value="DExx_box_DNA_helicase_dom_sf"/>
</dbReference>
<evidence type="ECO:0000256" key="3">
    <source>
        <dbReference type="ARBA" id="ARBA00022801"/>
    </source>
</evidence>
<dbReference type="GO" id="GO:0003887">
    <property type="term" value="F:DNA-directed DNA polymerase activity"/>
    <property type="evidence" value="ECO:0007669"/>
    <property type="project" value="InterPro"/>
</dbReference>
<dbReference type="PROSITE" id="PS51198">
    <property type="entry name" value="UVRD_HELICASE_ATP_BIND"/>
    <property type="match status" value="1"/>
</dbReference>